<feature type="transmembrane region" description="Helical" evidence="19">
    <location>
        <begin position="140"/>
        <end position="160"/>
    </location>
</feature>
<dbReference type="EMBL" id="QEKV01000014">
    <property type="protein sequence ID" value="PVY88835.1"/>
    <property type="molecule type" value="Genomic_DNA"/>
</dbReference>
<keyword evidence="13 19" id="KW-1133">Transmembrane helix</keyword>
<feature type="transmembrane region" description="Helical" evidence="19">
    <location>
        <begin position="86"/>
        <end position="104"/>
    </location>
</feature>
<reference evidence="20 21" key="1">
    <citation type="submission" date="2018-04" db="EMBL/GenBank/DDBJ databases">
        <title>Genomic Encyclopedia of Type Strains, Phase IV (KMG-IV): sequencing the most valuable type-strain genomes for metagenomic binning, comparative biology and taxonomic classification.</title>
        <authorList>
            <person name="Goeker M."/>
        </authorList>
    </citation>
    <scope>NUCLEOTIDE SEQUENCE [LARGE SCALE GENOMIC DNA]</scope>
    <source>
        <strain evidence="20 21">DSM 20705</strain>
    </source>
</reference>
<sequence>MSTFKTRLITGIFIVAVYAIMYFLGATAVTAFTTLMMLFAIVELRNAFRNIDVKINYVPIMVAVFLKATLSYVLKTFEPTSYLIPLEKVIFAVLVLTLFITYVFDLTEKRLLNFGMSLMTALYIVYIGTFFSNYTSENHHYFLVIFAITTGADVFAYLGGSLLGKKKLCPKVSPKKTVEGAVCGILGAIVLGLVPIHFIFPSVKIDFKLIVALFVLGVLAEIGDLFASGIKRATGIKDYGDLLPGHGGILDRFDSLLFVSFGLYIIFIEVGIL</sequence>
<keyword evidence="11 18" id="KW-0812">Transmembrane</keyword>
<evidence type="ECO:0000313" key="20">
    <source>
        <dbReference type="EMBL" id="PVY88835.1"/>
    </source>
</evidence>
<dbReference type="PROSITE" id="PS01315">
    <property type="entry name" value="CDS"/>
    <property type="match status" value="1"/>
</dbReference>
<organism evidence="20 21">
    <name type="scientific">Ezakiella coagulans</name>
    <dbReference type="NCBI Taxonomy" id="46507"/>
    <lineage>
        <taxon>Bacteria</taxon>
        <taxon>Bacillati</taxon>
        <taxon>Bacillota</taxon>
        <taxon>Tissierellia</taxon>
        <taxon>Ezakiella</taxon>
    </lineage>
</organism>
<evidence type="ECO:0000256" key="14">
    <source>
        <dbReference type="ARBA" id="ARBA00023098"/>
    </source>
</evidence>
<dbReference type="UniPathway" id="UPA00557">
    <property type="reaction ID" value="UER00614"/>
</dbReference>
<comment type="similarity">
    <text evidence="5 18">Belongs to the CDS family.</text>
</comment>
<evidence type="ECO:0000256" key="18">
    <source>
        <dbReference type="RuleBase" id="RU003938"/>
    </source>
</evidence>
<evidence type="ECO:0000256" key="17">
    <source>
        <dbReference type="ARBA" id="ARBA00023264"/>
    </source>
</evidence>
<gene>
    <name evidence="20" type="ORF">C7381_11412</name>
</gene>
<comment type="catalytic activity">
    <reaction evidence="1 18">
        <text>a 1,2-diacyl-sn-glycero-3-phosphate + CTP + H(+) = a CDP-1,2-diacyl-sn-glycerol + diphosphate</text>
        <dbReference type="Rhea" id="RHEA:16229"/>
        <dbReference type="ChEBI" id="CHEBI:15378"/>
        <dbReference type="ChEBI" id="CHEBI:33019"/>
        <dbReference type="ChEBI" id="CHEBI:37563"/>
        <dbReference type="ChEBI" id="CHEBI:58332"/>
        <dbReference type="ChEBI" id="CHEBI:58608"/>
        <dbReference type="EC" id="2.7.7.41"/>
    </reaction>
</comment>
<evidence type="ECO:0000313" key="21">
    <source>
        <dbReference type="Proteomes" id="UP000245793"/>
    </source>
</evidence>
<protein>
    <recommendedName>
        <fullName evidence="7 18">Phosphatidate cytidylyltransferase</fullName>
        <ecNumber evidence="6 18">2.7.7.41</ecNumber>
    </recommendedName>
</protein>
<dbReference type="AlphaFoldDB" id="A0A2U1DMB7"/>
<evidence type="ECO:0000256" key="8">
    <source>
        <dbReference type="ARBA" id="ARBA00022475"/>
    </source>
</evidence>
<keyword evidence="21" id="KW-1185">Reference proteome</keyword>
<evidence type="ECO:0000256" key="15">
    <source>
        <dbReference type="ARBA" id="ARBA00023136"/>
    </source>
</evidence>
<comment type="caution">
    <text evidence="20">The sequence shown here is derived from an EMBL/GenBank/DDBJ whole genome shotgun (WGS) entry which is preliminary data.</text>
</comment>
<name>A0A2U1DMB7_9FIRM</name>
<dbReference type="PANTHER" id="PTHR46382:SF1">
    <property type="entry name" value="PHOSPHATIDATE CYTIDYLYLTRANSFERASE"/>
    <property type="match status" value="1"/>
</dbReference>
<dbReference type="RefSeq" id="WP_116480582.1">
    <property type="nucleotide sequence ID" value="NZ_QEKV01000014.1"/>
</dbReference>
<dbReference type="GO" id="GO:0016024">
    <property type="term" value="P:CDP-diacylglycerol biosynthetic process"/>
    <property type="evidence" value="ECO:0007669"/>
    <property type="project" value="UniProtKB-UniPathway"/>
</dbReference>
<dbReference type="Pfam" id="PF01148">
    <property type="entry name" value="CTP_transf_1"/>
    <property type="match status" value="1"/>
</dbReference>
<accession>A0A2U1DMB7</accession>
<keyword evidence="10 18" id="KW-0808">Transferase</keyword>
<evidence type="ECO:0000256" key="5">
    <source>
        <dbReference type="ARBA" id="ARBA00010185"/>
    </source>
</evidence>
<keyword evidence="12 18" id="KW-0548">Nucleotidyltransferase</keyword>
<feature type="transmembrane region" description="Helical" evidence="19">
    <location>
        <begin position="54"/>
        <end position="74"/>
    </location>
</feature>
<dbReference type="GO" id="GO:0005886">
    <property type="term" value="C:plasma membrane"/>
    <property type="evidence" value="ECO:0007669"/>
    <property type="project" value="UniProtKB-SubCell"/>
</dbReference>
<comment type="pathway">
    <text evidence="4">Lipid metabolism.</text>
</comment>
<keyword evidence="15 19" id="KW-0472">Membrane</keyword>
<dbReference type="GO" id="GO:0004605">
    <property type="term" value="F:phosphatidate cytidylyltransferase activity"/>
    <property type="evidence" value="ECO:0007669"/>
    <property type="project" value="UniProtKB-EC"/>
</dbReference>
<comment type="pathway">
    <text evidence="3 18">Phospholipid metabolism; CDP-diacylglycerol biosynthesis; CDP-diacylglycerol from sn-glycerol 3-phosphate: step 3/3.</text>
</comment>
<evidence type="ECO:0000256" key="16">
    <source>
        <dbReference type="ARBA" id="ARBA00023209"/>
    </source>
</evidence>
<dbReference type="InterPro" id="IPR000374">
    <property type="entry name" value="PC_trans"/>
</dbReference>
<evidence type="ECO:0000256" key="3">
    <source>
        <dbReference type="ARBA" id="ARBA00005119"/>
    </source>
</evidence>
<evidence type="ECO:0000256" key="19">
    <source>
        <dbReference type="SAM" id="Phobius"/>
    </source>
</evidence>
<evidence type="ECO:0000256" key="12">
    <source>
        <dbReference type="ARBA" id="ARBA00022695"/>
    </source>
</evidence>
<keyword evidence="16" id="KW-0594">Phospholipid biosynthesis</keyword>
<keyword evidence="17" id="KW-1208">Phospholipid metabolism</keyword>
<evidence type="ECO:0000256" key="9">
    <source>
        <dbReference type="ARBA" id="ARBA00022516"/>
    </source>
</evidence>
<evidence type="ECO:0000256" key="7">
    <source>
        <dbReference type="ARBA" id="ARBA00019373"/>
    </source>
</evidence>
<feature type="transmembrane region" description="Helical" evidence="19">
    <location>
        <begin position="111"/>
        <end position="134"/>
    </location>
</feature>
<keyword evidence="8" id="KW-1003">Cell membrane</keyword>
<evidence type="ECO:0000256" key="1">
    <source>
        <dbReference type="ARBA" id="ARBA00001698"/>
    </source>
</evidence>
<feature type="transmembrane region" description="Helical" evidence="19">
    <location>
        <begin position="209"/>
        <end position="227"/>
    </location>
</feature>
<evidence type="ECO:0000256" key="4">
    <source>
        <dbReference type="ARBA" id="ARBA00005189"/>
    </source>
</evidence>
<evidence type="ECO:0000256" key="11">
    <source>
        <dbReference type="ARBA" id="ARBA00022692"/>
    </source>
</evidence>
<comment type="subcellular location">
    <subcellularLocation>
        <location evidence="2">Cell membrane</location>
        <topology evidence="2">Multi-pass membrane protein</topology>
    </subcellularLocation>
</comment>
<keyword evidence="9" id="KW-0444">Lipid biosynthesis</keyword>
<dbReference type="Proteomes" id="UP000245793">
    <property type="component" value="Unassembled WGS sequence"/>
</dbReference>
<evidence type="ECO:0000256" key="2">
    <source>
        <dbReference type="ARBA" id="ARBA00004651"/>
    </source>
</evidence>
<keyword evidence="14" id="KW-0443">Lipid metabolism</keyword>
<evidence type="ECO:0000256" key="13">
    <source>
        <dbReference type="ARBA" id="ARBA00022989"/>
    </source>
</evidence>
<feature type="transmembrane region" description="Helical" evidence="19">
    <location>
        <begin position="12"/>
        <end position="42"/>
    </location>
</feature>
<dbReference type="PANTHER" id="PTHR46382">
    <property type="entry name" value="PHOSPHATIDATE CYTIDYLYLTRANSFERASE"/>
    <property type="match status" value="1"/>
</dbReference>
<proteinExistence type="inferred from homology"/>
<evidence type="ECO:0000256" key="10">
    <source>
        <dbReference type="ARBA" id="ARBA00022679"/>
    </source>
</evidence>
<evidence type="ECO:0000256" key="6">
    <source>
        <dbReference type="ARBA" id="ARBA00012487"/>
    </source>
</evidence>
<dbReference type="EC" id="2.7.7.41" evidence="6 18"/>
<feature type="transmembrane region" description="Helical" evidence="19">
    <location>
        <begin position="255"/>
        <end position="272"/>
    </location>
</feature>
<feature type="transmembrane region" description="Helical" evidence="19">
    <location>
        <begin position="181"/>
        <end position="203"/>
    </location>
</feature>